<organism evidence="2">
    <name type="scientific">Tanacetum cinerariifolium</name>
    <name type="common">Dalmatian daisy</name>
    <name type="synonym">Chrysanthemum cinerariifolium</name>
    <dbReference type="NCBI Taxonomy" id="118510"/>
    <lineage>
        <taxon>Eukaryota</taxon>
        <taxon>Viridiplantae</taxon>
        <taxon>Streptophyta</taxon>
        <taxon>Embryophyta</taxon>
        <taxon>Tracheophyta</taxon>
        <taxon>Spermatophyta</taxon>
        <taxon>Magnoliopsida</taxon>
        <taxon>eudicotyledons</taxon>
        <taxon>Gunneridae</taxon>
        <taxon>Pentapetalae</taxon>
        <taxon>asterids</taxon>
        <taxon>campanulids</taxon>
        <taxon>Asterales</taxon>
        <taxon>Asteraceae</taxon>
        <taxon>Asteroideae</taxon>
        <taxon>Anthemideae</taxon>
        <taxon>Anthemidinae</taxon>
        <taxon>Tanacetum</taxon>
    </lineage>
</organism>
<evidence type="ECO:0000313" key="2">
    <source>
        <dbReference type="EMBL" id="GEY75386.1"/>
    </source>
</evidence>
<protein>
    <submittedName>
        <fullName evidence="2">Uncharacterized protein</fullName>
    </submittedName>
</protein>
<gene>
    <name evidence="2" type="ORF">Tci_447360</name>
</gene>
<comment type="caution">
    <text evidence="2">The sequence shown here is derived from an EMBL/GenBank/DDBJ whole genome shotgun (WGS) entry which is preliminary data.</text>
</comment>
<dbReference type="EMBL" id="BKCJ010206477">
    <property type="protein sequence ID" value="GEY75386.1"/>
    <property type="molecule type" value="Genomic_DNA"/>
</dbReference>
<accession>A0A699HTV2</accession>
<proteinExistence type="predicted"/>
<dbReference type="AlphaFoldDB" id="A0A699HTV2"/>
<reference evidence="2" key="1">
    <citation type="journal article" date="2019" name="Sci. Rep.">
        <title>Draft genome of Tanacetum cinerariifolium, the natural source of mosquito coil.</title>
        <authorList>
            <person name="Yamashiro T."/>
            <person name="Shiraishi A."/>
            <person name="Satake H."/>
            <person name="Nakayama K."/>
        </authorList>
    </citation>
    <scope>NUCLEOTIDE SEQUENCE</scope>
</reference>
<feature type="coiled-coil region" evidence="1">
    <location>
        <begin position="210"/>
        <end position="237"/>
    </location>
</feature>
<name>A0A699HTV2_TANCI</name>
<keyword evidence="1" id="KW-0175">Coiled coil</keyword>
<evidence type="ECO:0000256" key="1">
    <source>
        <dbReference type="SAM" id="Coils"/>
    </source>
</evidence>
<sequence length="386" mass="44723">MVNPTIYVSCIKQFWASATIKNVNDVVQLRALIYRKKRFFVEFARMGYEKPPPKLTFYKAFFSAQWKFLIHTLAECVSAKRTAWNEFSCSPLLSYALLQVAEEDEEDEVEYALMVNPTIYVSCIKQFWASATIKNGNDVVQLCALIYRKKVVVTEDVIRQDIRLDDADGVKCLPNAEIFCRICTVLVQRELHGTSSVVPWPLLSYALLQVADLEQDKNNQALEIIKLKKRVKKLERKRKSKHLGLMRLQKVGEVPSEGSRSYRKIIRVGGITKAYQSFKDILKGFDREDLVALWRLVKEKFRTTVPNVDKEKAYGLNLRDYLKQMQMMCYGSFKEKNYPLSNRVMTLMLSTKLQIEEDDKMARDLVMKIFMKANQPKSKSLDTSSK</sequence>